<protein>
    <submittedName>
        <fullName evidence="1">Uncharacterized protein</fullName>
    </submittedName>
</protein>
<sequence>MLASNGEGLILYQAYGNLYAMTVARDDVGSIKRRRRDQSSNDVKIMVTTLGRGRLKEDLESSMWRRRQDCKATSSHR</sequence>
<dbReference type="EMBL" id="BKCJ010000154">
    <property type="protein sequence ID" value="GEU30404.1"/>
    <property type="molecule type" value="Genomic_DNA"/>
</dbReference>
<accession>A0A6L2J3X2</accession>
<name>A0A6L2J3X2_TANCI</name>
<proteinExistence type="predicted"/>
<comment type="caution">
    <text evidence="1">The sequence shown here is derived from an EMBL/GenBank/DDBJ whole genome shotgun (WGS) entry which is preliminary data.</text>
</comment>
<evidence type="ECO:0000313" key="1">
    <source>
        <dbReference type="EMBL" id="GEU30404.1"/>
    </source>
</evidence>
<organism evidence="1">
    <name type="scientific">Tanacetum cinerariifolium</name>
    <name type="common">Dalmatian daisy</name>
    <name type="synonym">Chrysanthemum cinerariifolium</name>
    <dbReference type="NCBI Taxonomy" id="118510"/>
    <lineage>
        <taxon>Eukaryota</taxon>
        <taxon>Viridiplantae</taxon>
        <taxon>Streptophyta</taxon>
        <taxon>Embryophyta</taxon>
        <taxon>Tracheophyta</taxon>
        <taxon>Spermatophyta</taxon>
        <taxon>Magnoliopsida</taxon>
        <taxon>eudicotyledons</taxon>
        <taxon>Gunneridae</taxon>
        <taxon>Pentapetalae</taxon>
        <taxon>asterids</taxon>
        <taxon>campanulids</taxon>
        <taxon>Asterales</taxon>
        <taxon>Asteraceae</taxon>
        <taxon>Asteroideae</taxon>
        <taxon>Anthemideae</taxon>
        <taxon>Anthemidinae</taxon>
        <taxon>Tanacetum</taxon>
    </lineage>
</organism>
<gene>
    <name evidence="1" type="ORF">Tci_002382</name>
</gene>
<dbReference type="AlphaFoldDB" id="A0A6L2J3X2"/>
<reference evidence="1" key="1">
    <citation type="journal article" date="2019" name="Sci. Rep.">
        <title>Draft genome of Tanacetum cinerariifolium, the natural source of mosquito coil.</title>
        <authorList>
            <person name="Yamashiro T."/>
            <person name="Shiraishi A."/>
            <person name="Satake H."/>
            <person name="Nakayama K."/>
        </authorList>
    </citation>
    <scope>NUCLEOTIDE SEQUENCE</scope>
</reference>